<feature type="transmembrane region" description="Helical" evidence="6">
    <location>
        <begin position="177"/>
        <end position="198"/>
    </location>
</feature>
<dbReference type="EMBL" id="CP003493">
    <property type="protein sequence ID" value="AFV89665.1"/>
    <property type="molecule type" value="Genomic_DNA"/>
</dbReference>
<sequence length="199" mass="20971">MPVTIYLTGLLAGLGLIVAIGAQNAYLIRQGIRRAGIGGIVLICILSDVVLICAGTLGIGMLVSRAAWLLEVLRWAGAAYLVWFAVTSLRSAARPAALTASGPTRRHRAYLTAAALTWLNPHVYLDTVVLLGSLANQHGPDGRWSFAAGAITGSVLWFSALGYGARALAGPLSRTRVWQALDLTIGVTMLILALRLVVS</sequence>
<dbReference type="GeneID" id="88086080"/>
<evidence type="ECO:0000313" key="8">
    <source>
        <dbReference type="Proteomes" id="UP000000214"/>
    </source>
</evidence>
<feature type="transmembrane region" description="Helical" evidence="6">
    <location>
        <begin position="40"/>
        <end position="60"/>
    </location>
</feature>
<feature type="transmembrane region" description="Helical" evidence="6">
    <location>
        <begin position="6"/>
        <end position="28"/>
    </location>
</feature>
<proteinExistence type="predicted"/>
<evidence type="ECO:0000256" key="2">
    <source>
        <dbReference type="ARBA" id="ARBA00022475"/>
    </source>
</evidence>
<protein>
    <submittedName>
        <fullName evidence="7">Lysine exporter protein (LYSE/YGGA)</fullName>
    </submittedName>
</protein>
<reference evidence="7 8" key="1">
    <citation type="journal article" date="2012" name="BMC Genomics">
        <title>The genome sequence of Propionibacterium acidipropionici provides insights into its biotechnological and industrial potential.</title>
        <authorList>
            <person name="Parizzi L.P."/>
            <person name="Grassi M.C."/>
            <person name="Llerena L.A."/>
            <person name="Carazzolle M.F."/>
            <person name="Queiroz V.L."/>
            <person name="Lunardi I."/>
            <person name="Zeidler A.F."/>
            <person name="Teixeira P.J."/>
            <person name="Mieczkowski P."/>
            <person name="Rincones J."/>
            <person name="Pereira G.A."/>
        </authorList>
    </citation>
    <scope>NUCLEOTIDE SEQUENCE [LARGE SCALE GENOMIC DNA]</scope>
    <source>
        <strain evidence="8">ATCC 4875 / DSM 20272 / JCM 6432 / NBRC 12425 / NCIMB 8070</strain>
    </source>
</reference>
<keyword evidence="2" id="KW-1003">Cell membrane</keyword>
<evidence type="ECO:0000256" key="1">
    <source>
        <dbReference type="ARBA" id="ARBA00004651"/>
    </source>
</evidence>
<feature type="transmembrane region" description="Helical" evidence="6">
    <location>
        <begin position="72"/>
        <end position="89"/>
    </location>
</feature>
<evidence type="ECO:0000256" key="6">
    <source>
        <dbReference type="SAM" id="Phobius"/>
    </source>
</evidence>
<name>K7SK47_ACIA4</name>
<feature type="transmembrane region" description="Helical" evidence="6">
    <location>
        <begin position="144"/>
        <end position="165"/>
    </location>
</feature>
<dbReference type="Proteomes" id="UP000000214">
    <property type="component" value="Chromosome"/>
</dbReference>
<evidence type="ECO:0000256" key="5">
    <source>
        <dbReference type="ARBA" id="ARBA00023136"/>
    </source>
</evidence>
<evidence type="ECO:0000256" key="4">
    <source>
        <dbReference type="ARBA" id="ARBA00022989"/>
    </source>
</evidence>
<dbReference type="InterPro" id="IPR001123">
    <property type="entry name" value="LeuE-type"/>
</dbReference>
<comment type="subcellular location">
    <subcellularLocation>
        <location evidence="1">Cell membrane</location>
        <topology evidence="1">Multi-pass membrane protein</topology>
    </subcellularLocation>
</comment>
<dbReference type="AlphaFoldDB" id="K7SK47"/>
<dbReference type="PATRIC" id="fig|1171373.8.peg.1840"/>
<dbReference type="PANTHER" id="PTHR30086:SF20">
    <property type="entry name" value="ARGININE EXPORTER PROTEIN ARGO-RELATED"/>
    <property type="match status" value="1"/>
</dbReference>
<keyword evidence="3 6" id="KW-0812">Transmembrane</keyword>
<evidence type="ECO:0000256" key="3">
    <source>
        <dbReference type="ARBA" id="ARBA00022692"/>
    </source>
</evidence>
<dbReference type="HOGENOM" id="CLU_087840_0_0_11"/>
<dbReference type="PANTHER" id="PTHR30086">
    <property type="entry name" value="ARGININE EXPORTER PROTEIN ARGO"/>
    <property type="match status" value="1"/>
</dbReference>
<dbReference type="GO" id="GO:0015171">
    <property type="term" value="F:amino acid transmembrane transporter activity"/>
    <property type="evidence" value="ECO:0007669"/>
    <property type="project" value="TreeGrafter"/>
</dbReference>
<dbReference type="KEGG" id="pbo:PACID_18630"/>
<dbReference type="GO" id="GO:0005886">
    <property type="term" value="C:plasma membrane"/>
    <property type="evidence" value="ECO:0007669"/>
    <property type="project" value="UniProtKB-SubCell"/>
</dbReference>
<dbReference type="RefSeq" id="WP_015070569.1">
    <property type="nucleotide sequence ID" value="NC_019395.1"/>
</dbReference>
<feature type="transmembrane region" description="Helical" evidence="6">
    <location>
        <begin position="110"/>
        <end position="132"/>
    </location>
</feature>
<evidence type="ECO:0000313" key="7">
    <source>
        <dbReference type="EMBL" id="AFV89665.1"/>
    </source>
</evidence>
<gene>
    <name evidence="7" type="ordered locus">PACID_18630</name>
</gene>
<organism evidence="7 8">
    <name type="scientific">Acidipropionibacterium acidipropionici (strain ATCC 4875 / DSM 20272 / JCM 6432 / NBRC 12425 / NCIMB 8070 / 4)</name>
    <name type="common">Propionibacterium acidipropionici</name>
    <dbReference type="NCBI Taxonomy" id="1171373"/>
    <lineage>
        <taxon>Bacteria</taxon>
        <taxon>Bacillati</taxon>
        <taxon>Actinomycetota</taxon>
        <taxon>Actinomycetes</taxon>
        <taxon>Propionibacteriales</taxon>
        <taxon>Propionibacteriaceae</taxon>
        <taxon>Acidipropionibacterium</taxon>
    </lineage>
</organism>
<dbReference type="eggNOG" id="COG1279">
    <property type="taxonomic scope" value="Bacteria"/>
</dbReference>
<keyword evidence="4 6" id="KW-1133">Transmembrane helix</keyword>
<keyword evidence="5 6" id="KW-0472">Membrane</keyword>
<accession>K7SK47</accession>
<dbReference type="Pfam" id="PF01810">
    <property type="entry name" value="LysE"/>
    <property type="match status" value="1"/>
</dbReference>